<dbReference type="PROSITE" id="PS50943">
    <property type="entry name" value="HTH_CROC1"/>
    <property type="match status" value="1"/>
</dbReference>
<accession>A0ABT4I3J3</accession>
<keyword evidence="3" id="KW-1185">Reference proteome</keyword>
<comment type="caution">
    <text evidence="2">The sequence shown here is derived from an EMBL/GenBank/DDBJ whole genome shotgun (WGS) entry which is preliminary data.</text>
</comment>
<dbReference type="Gene3D" id="1.10.260.40">
    <property type="entry name" value="lambda repressor-like DNA-binding domains"/>
    <property type="match status" value="1"/>
</dbReference>
<dbReference type="InterPro" id="IPR010982">
    <property type="entry name" value="Lambda_DNA-bd_dom_sf"/>
</dbReference>
<dbReference type="EMBL" id="JAPTNG010000027">
    <property type="protein sequence ID" value="MCZ0833634.1"/>
    <property type="molecule type" value="Genomic_DNA"/>
</dbReference>
<dbReference type="SMART" id="SM00530">
    <property type="entry name" value="HTH_XRE"/>
    <property type="match status" value="1"/>
</dbReference>
<evidence type="ECO:0000313" key="3">
    <source>
        <dbReference type="Proteomes" id="UP001067708"/>
    </source>
</evidence>
<protein>
    <submittedName>
        <fullName evidence="2">Helix-turn-helix transcriptional regulator</fullName>
    </submittedName>
</protein>
<feature type="domain" description="HTH cro/C1-type" evidence="1">
    <location>
        <begin position="8"/>
        <end position="63"/>
    </location>
</feature>
<dbReference type="InterPro" id="IPR001387">
    <property type="entry name" value="Cro/C1-type_HTH"/>
</dbReference>
<evidence type="ECO:0000259" key="1">
    <source>
        <dbReference type="PROSITE" id="PS50943"/>
    </source>
</evidence>
<evidence type="ECO:0000313" key="2">
    <source>
        <dbReference type="EMBL" id="MCZ0833634.1"/>
    </source>
</evidence>
<proteinExistence type="predicted"/>
<dbReference type="CDD" id="cd00093">
    <property type="entry name" value="HTH_XRE"/>
    <property type="match status" value="1"/>
</dbReference>
<organism evidence="2 3">
    <name type="scientific">Brevibacillus halotolerans</name>
    <dbReference type="NCBI Taxonomy" id="1507437"/>
    <lineage>
        <taxon>Bacteria</taxon>
        <taxon>Bacillati</taxon>
        <taxon>Bacillota</taxon>
        <taxon>Bacilli</taxon>
        <taxon>Bacillales</taxon>
        <taxon>Paenibacillaceae</taxon>
        <taxon>Brevibacillus</taxon>
    </lineage>
</organism>
<reference evidence="2" key="1">
    <citation type="submission" date="2022-09" db="EMBL/GenBank/DDBJ databases">
        <title>Genome analysis and characterization of larvicidal activity of Brevibacillus strains.</title>
        <authorList>
            <person name="Patrusheva E.V."/>
            <person name="Izotova A.O."/>
            <person name="Toshchakov S.V."/>
            <person name="Sineoky S.P."/>
        </authorList>
    </citation>
    <scope>NUCLEOTIDE SEQUENCE</scope>
    <source>
        <strain evidence="2">VKPM_B-13244</strain>
    </source>
</reference>
<sequence length="141" mass="16545">MEKFGPWFKVLRESKKMTVDELSNISDVSIDYITEMEEEERFLIEPEAFRKLASALEMDFVDLISKASFLAKREDRPLYVKKLGLTTVKIRSALPFMTPDERDKWYDDNADLPEVKNYRRALAEANIYIHEMEQQKNATTA</sequence>
<name>A0ABT4I3J3_9BACL</name>
<gene>
    <name evidence="2" type="ORF">O0535_23275</name>
</gene>
<dbReference type="RefSeq" id="WP_258418450.1">
    <property type="nucleotide sequence ID" value="NZ_JAPTNG010000027.1"/>
</dbReference>
<dbReference type="SUPFAM" id="SSF47413">
    <property type="entry name" value="lambda repressor-like DNA-binding domains"/>
    <property type="match status" value="1"/>
</dbReference>
<dbReference type="Proteomes" id="UP001067708">
    <property type="component" value="Unassembled WGS sequence"/>
</dbReference>